<dbReference type="InterPro" id="IPR001478">
    <property type="entry name" value="PDZ"/>
</dbReference>
<evidence type="ECO:0000256" key="3">
    <source>
        <dbReference type="ARBA" id="ARBA00022801"/>
    </source>
</evidence>
<dbReference type="PANTHER" id="PTHR43343:SF3">
    <property type="entry name" value="PROTEASE DO-LIKE 8, CHLOROPLASTIC"/>
    <property type="match status" value="1"/>
</dbReference>
<dbReference type="PANTHER" id="PTHR43343">
    <property type="entry name" value="PEPTIDASE S12"/>
    <property type="match status" value="1"/>
</dbReference>
<feature type="region of interest" description="Disordered" evidence="4">
    <location>
        <begin position="77"/>
        <end position="100"/>
    </location>
</feature>
<evidence type="ECO:0000256" key="2">
    <source>
        <dbReference type="ARBA" id="ARBA00022670"/>
    </source>
</evidence>
<protein>
    <submittedName>
        <fullName evidence="7">Periplasmic pH-dependent serine endoprotease DegQ</fullName>
        <ecNumber evidence="7">3.4.21.107</ecNumber>
    </submittedName>
    <submittedName>
        <fullName evidence="8">Trypsin-like serine protease</fullName>
    </submittedName>
</protein>
<evidence type="ECO:0000256" key="5">
    <source>
        <dbReference type="SAM" id="Phobius"/>
    </source>
</evidence>
<dbReference type="InterPro" id="IPR043504">
    <property type="entry name" value="Peptidase_S1_PA_chymotrypsin"/>
</dbReference>
<keyword evidence="5" id="KW-0472">Membrane</keyword>
<feature type="transmembrane region" description="Helical" evidence="5">
    <location>
        <begin position="40"/>
        <end position="58"/>
    </location>
</feature>
<dbReference type="EMBL" id="WWSB01000010">
    <property type="protein sequence ID" value="MZK18217.1"/>
    <property type="molecule type" value="Genomic_DNA"/>
</dbReference>
<evidence type="ECO:0000256" key="1">
    <source>
        <dbReference type="ARBA" id="ARBA00010541"/>
    </source>
</evidence>
<dbReference type="PROSITE" id="PS50106">
    <property type="entry name" value="PDZ"/>
    <property type="match status" value="1"/>
</dbReference>
<name>A0A173RU23_9FIRM</name>
<dbReference type="PRINTS" id="PR00834">
    <property type="entry name" value="PROTEASES2C"/>
</dbReference>
<dbReference type="EMBL" id="CYXO01000003">
    <property type="protein sequence ID" value="CUM80618.1"/>
    <property type="molecule type" value="Genomic_DNA"/>
</dbReference>
<keyword evidence="3 7" id="KW-0378">Hydrolase</keyword>
<dbReference type="RefSeq" id="WP_055213642.1">
    <property type="nucleotide sequence ID" value="NZ_CYXO01000003.1"/>
</dbReference>
<evidence type="ECO:0000259" key="6">
    <source>
        <dbReference type="PROSITE" id="PS50106"/>
    </source>
</evidence>
<dbReference type="InterPro" id="IPR001940">
    <property type="entry name" value="Peptidase_S1C"/>
</dbReference>
<dbReference type="Pfam" id="PF13365">
    <property type="entry name" value="Trypsin_2"/>
    <property type="match status" value="1"/>
</dbReference>
<dbReference type="Gene3D" id="2.40.10.10">
    <property type="entry name" value="Trypsin-like serine proteases"/>
    <property type="match status" value="2"/>
</dbReference>
<dbReference type="Gene3D" id="2.30.42.10">
    <property type="match status" value="1"/>
</dbReference>
<dbReference type="AlphaFoldDB" id="A0A173RU23"/>
<sequence length="427" mass="44560">MENQYNYYTSDQNMNTENYSTGGNQDQGPKKKHGKGASRWAKVVCTGLVFGVVASAAFQASNIVAGKVLGTTQTTNKTAKTTTTANSAKLTTSSNSSSGTANVTEVAKNAMPSIVSITNMSVQEVQNFFGGTQKQKSESAGSGIIVGQNDSELLIVTNNHVVEGSSTLTVTFIDEESVEADIKGTDSDKDLAVVAVPLSKIKDSTMNKIAVATLGDSDKTQVGDQVIAIGNALGYGQSVTTGIVSAKERTMDSYDGKLLQTDAAINPGNSGGALLNANGEVIGINSAKIATETVEGIGYAIPVSDVSDLITNLMNQKTKTKVAESERGYIGIKGVDVTSDSAQMYNMPTGVYVSEVISGGGAEKAGITKGAVITGIEGTTVDGMDALQEQLQYYKAGEKVKITVQTQSKNGEYEKKDVEVTLGKQSE</sequence>
<dbReference type="SMART" id="SM00228">
    <property type="entry name" value="PDZ"/>
    <property type="match status" value="1"/>
</dbReference>
<feature type="compositionally biased region" description="Polar residues" evidence="4">
    <location>
        <begin position="1"/>
        <end position="27"/>
    </location>
</feature>
<dbReference type="CDD" id="cd06779">
    <property type="entry name" value="cpPDZ_Deg_HtrA-like"/>
    <property type="match status" value="1"/>
</dbReference>
<dbReference type="GO" id="GO:0004252">
    <property type="term" value="F:serine-type endopeptidase activity"/>
    <property type="evidence" value="ECO:0007669"/>
    <property type="project" value="InterPro"/>
</dbReference>
<evidence type="ECO:0000313" key="10">
    <source>
        <dbReference type="Proteomes" id="UP000446719"/>
    </source>
</evidence>
<keyword evidence="5" id="KW-0812">Transmembrane</keyword>
<evidence type="ECO:0000313" key="7">
    <source>
        <dbReference type="EMBL" id="CUM80618.1"/>
    </source>
</evidence>
<evidence type="ECO:0000313" key="9">
    <source>
        <dbReference type="Proteomes" id="UP000095597"/>
    </source>
</evidence>
<feature type="region of interest" description="Disordered" evidence="4">
    <location>
        <begin position="1"/>
        <end position="35"/>
    </location>
</feature>
<keyword evidence="5" id="KW-1133">Transmembrane helix</keyword>
<evidence type="ECO:0000313" key="8">
    <source>
        <dbReference type="EMBL" id="MZK18217.1"/>
    </source>
</evidence>
<reference evidence="8 10" key="2">
    <citation type="journal article" date="2019" name="Nat. Med.">
        <title>A library of human gut bacterial isolates paired with longitudinal multiomics data enables mechanistic microbiome research.</title>
        <authorList>
            <person name="Poyet M."/>
            <person name="Groussin M."/>
            <person name="Gibbons S.M."/>
            <person name="Avila-Pacheco J."/>
            <person name="Jiang X."/>
            <person name="Kearney S.M."/>
            <person name="Perrotta A.R."/>
            <person name="Berdy B."/>
            <person name="Zhao S."/>
            <person name="Lieberman T.D."/>
            <person name="Swanson P.K."/>
            <person name="Smith M."/>
            <person name="Roesemann S."/>
            <person name="Alexander J.E."/>
            <person name="Rich S.A."/>
            <person name="Livny J."/>
            <person name="Vlamakis H."/>
            <person name="Clish C."/>
            <person name="Bullock K."/>
            <person name="Deik A."/>
            <person name="Scott J."/>
            <person name="Pierce K.A."/>
            <person name="Xavier R.J."/>
            <person name="Alm E.J."/>
        </authorList>
    </citation>
    <scope>NUCLEOTIDE SEQUENCE [LARGE SCALE GENOMIC DNA]</scope>
    <source>
        <strain evidence="8 10">BIOML-A7</strain>
    </source>
</reference>
<dbReference type="OrthoDB" id="9758917at2"/>
<dbReference type="InterPro" id="IPR036034">
    <property type="entry name" value="PDZ_sf"/>
</dbReference>
<dbReference type="Proteomes" id="UP000446719">
    <property type="component" value="Unassembled WGS sequence"/>
</dbReference>
<dbReference type="Proteomes" id="UP000095597">
    <property type="component" value="Unassembled WGS sequence"/>
</dbReference>
<organism evidence="7 9">
    <name type="scientific">Dorea longicatena</name>
    <dbReference type="NCBI Taxonomy" id="88431"/>
    <lineage>
        <taxon>Bacteria</taxon>
        <taxon>Bacillati</taxon>
        <taxon>Bacillota</taxon>
        <taxon>Clostridia</taxon>
        <taxon>Lachnospirales</taxon>
        <taxon>Lachnospiraceae</taxon>
        <taxon>Dorea</taxon>
    </lineage>
</organism>
<keyword evidence="2 7" id="KW-0645">Protease</keyword>
<dbReference type="InterPro" id="IPR051201">
    <property type="entry name" value="Chloro_Bact_Ser_Proteases"/>
</dbReference>
<gene>
    <name evidence="7" type="primary">degQ</name>
    <name evidence="7" type="ORF">ERS852573_00607</name>
    <name evidence="8" type="ORF">GT565_08850</name>
</gene>
<reference evidence="7 9" key="1">
    <citation type="submission" date="2015-09" db="EMBL/GenBank/DDBJ databases">
        <authorList>
            <consortium name="Pathogen Informatics"/>
        </authorList>
    </citation>
    <scope>NUCLEOTIDE SEQUENCE [LARGE SCALE GENOMIC DNA]</scope>
    <source>
        <strain evidence="7 9">2789STDY5834961</strain>
    </source>
</reference>
<accession>A0A173RU23</accession>
<proteinExistence type="inferred from homology"/>
<dbReference type="InterPro" id="IPR009003">
    <property type="entry name" value="Peptidase_S1_PA"/>
</dbReference>
<dbReference type="SUPFAM" id="SSF50156">
    <property type="entry name" value="PDZ domain-like"/>
    <property type="match status" value="1"/>
</dbReference>
<evidence type="ECO:0000256" key="4">
    <source>
        <dbReference type="SAM" id="MobiDB-lite"/>
    </source>
</evidence>
<dbReference type="EC" id="3.4.21.107" evidence="7"/>
<dbReference type="GO" id="GO:0006508">
    <property type="term" value="P:proteolysis"/>
    <property type="evidence" value="ECO:0007669"/>
    <property type="project" value="UniProtKB-KW"/>
</dbReference>
<dbReference type="SUPFAM" id="SSF50494">
    <property type="entry name" value="Trypsin-like serine proteases"/>
    <property type="match status" value="1"/>
</dbReference>
<feature type="domain" description="PDZ" evidence="6">
    <location>
        <begin position="319"/>
        <end position="408"/>
    </location>
</feature>
<comment type="similarity">
    <text evidence="1">Belongs to the peptidase S1C family.</text>
</comment>
<dbReference type="Pfam" id="PF00595">
    <property type="entry name" value="PDZ"/>
    <property type="match status" value="1"/>
</dbReference>